<keyword evidence="4" id="KW-0966">Cell projection</keyword>
<dbReference type="Pfam" id="PF02049">
    <property type="entry name" value="FliE"/>
    <property type="match status" value="1"/>
</dbReference>
<dbReference type="GO" id="GO:0003774">
    <property type="term" value="F:cytoskeletal motor activity"/>
    <property type="evidence" value="ECO:0007669"/>
    <property type="project" value="InterPro"/>
</dbReference>
<dbReference type="EMBL" id="CABPSM010000001">
    <property type="protein sequence ID" value="VVD71806.1"/>
    <property type="molecule type" value="Genomic_DNA"/>
</dbReference>
<keyword evidence="4" id="KW-0282">Flagellum</keyword>
<reference evidence="4 5" key="1">
    <citation type="submission" date="2019-08" db="EMBL/GenBank/DDBJ databases">
        <authorList>
            <person name="Peeters C."/>
        </authorList>
    </citation>
    <scope>NUCLEOTIDE SEQUENCE [LARGE SCALE GENOMIC DNA]</scope>
    <source>
        <strain evidence="4 5">LMG 31112</strain>
    </source>
</reference>
<dbReference type="Proteomes" id="UP000343317">
    <property type="component" value="Unassembled WGS sequence"/>
</dbReference>
<comment type="similarity">
    <text evidence="2">Belongs to the FliE family.</text>
</comment>
<keyword evidence="3" id="KW-0975">Bacterial flagellum</keyword>
<dbReference type="PANTHER" id="PTHR34653:SF1">
    <property type="entry name" value="FLAGELLAR HOOK-BASAL BODY COMPLEX PROTEIN FLIE"/>
    <property type="match status" value="1"/>
</dbReference>
<dbReference type="GO" id="GO:0009425">
    <property type="term" value="C:bacterial-type flagellum basal body"/>
    <property type="evidence" value="ECO:0007669"/>
    <property type="project" value="UniProtKB-SubCell"/>
</dbReference>
<comment type="subcellular location">
    <subcellularLocation>
        <location evidence="1">Bacterial flagellum basal body</location>
    </subcellularLocation>
</comment>
<sequence>MPVSMEQSLMTEMRRMQATQRELDMAAGVREAAPALAGASGKPDFGAMLRGVDAAQRDAGDRMTAVDLGRSDDLTGAMLASAQADLSFSMLMRTRDKVVGAVEELVRMPF</sequence>
<evidence type="ECO:0000256" key="2">
    <source>
        <dbReference type="ARBA" id="ARBA00009272"/>
    </source>
</evidence>
<keyword evidence="4" id="KW-0969">Cilium</keyword>
<dbReference type="AlphaFoldDB" id="A0A5E4S7K4"/>
<evidence type="ECO:0000313" key="5">
    <source>
        <dbReference type="Proteomes" id="UP000343317"/>
    </source>
</evidence>
<protein>
    <submittedName>
        <fullName evidence="4">Flagellar hook-basal body complex protein FliE</fullName>
    </submittedName>
</protein>
<dbReference type="RefSeq" id="WP_150619149.1">
    <property type="nucleotide sequence ID" value="NZ_CABPSM010000001.1"/>
</dbReference>
<proteinExistence type="inferred from homology"/>
<keyword evidence="5" id="KW-1185">Reference proteome</keyword>
<dbReference type="PANTHER" id="PTHR34653">
    <property type="match status" value="1"/>
</dbReference>
<name>A0A5E4S7K4_9BURK</name>
<gene>
    <name evidence="4" type="ORF">PHO31112_00648</name>
</gene>
<evidence type="ECO:0000313" key="4">
    <source>
        <dbReference type="EMBL" id="VVD71806.1"/>
    </source>
</evidence>
<dbReference type="GO" id="GO:0071973">
    <property type="term" value="P:bacterial-type flagellum-dependent cell motility"/>
    <property type="evidence" value="ECO:0007669"/>
    <property type="project" value="InterPro"/>
</dbReference>
<evidence type="ECO:0000256" key="3">
    <source>
        <dbReference type="ARBA" id="ARBA00023143"/>
    </source>
</evidence>
<dbReference type="InterPro" id="IPR001624">
    <property type="entry name" value="FliE"/>
</dbReference>
<evidence type="ECO:0000256" key="1">
    <source>
        <dbReference type="ARBA" id="ARBA00004117"/>
    </source>
</evidence>
<dbReference type="GO" id="GO:0005198">
    <property type="term" value="F:structural molecule activity"/>
    <property type="evidence" value="ECO:0007669"/>
    <property type="project" value="InterPro"/>
</dbReference>
<organism evidence="4 5">
    <name type="scientific">Pandoraea horticolens</name>
    <dbReference type="NCBI Taxonomy" id="2508298"/>
    <lineage>
        <taxon>Bacteria</taxon>
        <taxon>Pseudomonadati</taxon>
        <taxon>Pseudomonadota</taxon>
        <taxon>Betaproteobacteria</taxon>
        <taxon>Burkholderiales</taxon>
        <taxon>Burkholderiaceae</taxon>
        <taxon>Pandoraea</taxon>
    </lineage>
</organism>
<accession>A0A5E4S7K4</accession>